<dbReference type="Gene3D" id="3.40.50.300">
    <property type="entry name" value="P-loop containing nucleotide triphosphate hydrolases"/>
    <property type="match status" value="1"/>
</dbReference>
<dbReference type="EMBL" id="CP016414">
    <property type="protein sequence ID" value="ANU36255.1"/>
    <property type="molecule type" value="Genomic_DNA"/>
</dbReference>
<sequence length="577" mass="66933">MKLLKLYSDNPGFKEIPFEPGLNIVAGLQSSSLAKDSYNGIGKSTSLNLIHLMFGGSFDEKIPSDKKLKAFLSTYGNLYLDFTIGSVNYTIRKNFAENDFYLNNQKIVKTNFPKKLYEILPACNRFDIKFKSIFNMFARRYLPERNYYAGALTQQGQQPHDYYQMMYNLSLLGIDTSLLKKNRLIAEELNQLKATEKSLNKQKVTINESDLLDLEEERERLLQAKANFIIAKNYDELKRRADELTQTMSQLRSEIYTNEQNIRKKNQILMASRDEVVDLAKIEEIYNEAEFHFPERVTVRLKEAQDWHIKIQKNRKERLRDQIADARESNKYLEANLTSYESKRDEILKDLDSKGALEEYNSIVERIRTVENNIAELNSYQTVLAQFEKDRARLELDKAKVKADSVKYLEDNKEKLKEVETIFRSFVKRFYHEHGGRLSITNSKDAQYLFNIEPHIHKDGSQGVNEVKIFCYDLLLFSLNPSILGFLAHDSCIFSGVDPRQKATMFKLVLDVIKKNDLQYFVNINKDTYEQIINSEGVDSDDESVLTTDEKELIKKGTVLELFDADPAQTLFGQTFG</sequence>
<reference evidence="3 4" key="1">
    <citation type="submission" date="2016-07" db="EMBL/GenBank/DDBJ databases">
        <title>Genome sequencing of Vibrio scophthalmi strain VS-05, an isolated from Paralichthys olivaceus.</title>
        <authorList>
            <person name="Han H.-J."/>
        </authorList>
    </citation>
    <scope>NUCLEOTIDE SEQUENCE [LARGE SCALE GENOMIC DNA]</scope>
    <source>
        <strain evidence="3 4">VS-05</strain>
    </source>
</reference>
<dbReference type="Proteomes" id="UP000092528">
    <property type="component" value="Chromosome 1"/>
</dbReference>
<organism evidence="3 4">
    <name type="scientific">Vibrio scophthalmi</name>
    <dbReference type="NCBI Taxonomy" id="45658"/>
    <lineage>
        <taxon>Bacteria</taxon>
        <taxon>Pseudomonadati</taxon>
        <taxon>Pseudomonadota</taxon>
        <taxon>Gammaproteobacteria</taxon>
        <taxon>Vibrionales</taxon>
        <taxon>Vibrionaceae</taxon>
        <taxon>Vibrio</taxon>
    </lineage>
</organism>
<evidence type="ECO:0000313" key="3">
    <source>
        <dbReference type="EMBL" id="ANU36255.1"/>
    </source>
</evidence>
<dbReference type="Pfam" id="PF10088">
    <property type="entry name" value="DUF2326"/>
    <property type="match status" value="1"/>
</dbReference>
<evidence type="ECO:0000313" key="4">
    <source>
        <dbReference type="Proteomes" id="UP000092528"/>
    </source>
</evidence>
<dbReference type="RefSeq" id="WP_065545243.1">
    <property type="nucleotide sequence ID" value="NZ_CP016414.1"/>
</dbReference>
<evidence type="ECO:0000256" key="1">
    <source>
        <dbReference type="SAM" id="Coils"/>
    </source>
</evidence>
<proteinExistence type="predicted"/>
<keyword evidence="4" id="KW-1185">Reference proteome</keyword>
<dbReference type="InterPro" id="IPR018760">
    <property type="entry name" value="DUF2326"/>
</dbReference>
<evidence type="ECO:0000259" key="2">
    <source>
        <dbReference type="Pfam" id="PF10088"/>
    </source>
</evidence>
<gene>
    <name evidence="3" type="ORF">VSVS05_01128</name>
</gene>
<feature type="coiled-coil region" evidence="1">
    <location>
        <begin position="309"/>
        <end position="343"/>
    </location>
</feature>
<dbReference type="InterPro" id="IPR027417">
    <property type="entry name" value="P-loop_NTPase"/>
</dbReference>
<accession>A0A1C7F804</accession>
<name>A0A1C7F804_9VIBR</name>
<feature type="coiled-coil region" evidence="1">
    <location>
        <begin position="377"/>
        <end position="404"/>
    </location>
</feature>
<dbReference type="PATRIC" id="fig|45658.7.peg.1099"/>
<protein>
    <recommendedName>
        <fullName evidence="2">DUF2326 domain-containing protein</fullName>
    </recommendedName>
</protein>
<keyword evidence="1" id="KW-0175">Coiled coil</keyword>
<feature type="domain" description="DUF2326" evidence="2">
    <location>
        <begin position="427"/>
        <end position="575"/>
    </location>
</feature>
<dbReference type="AlphaFoldDB" id="A0A1C7F804"/>